<evidence type="ECO:0000256" key="1">
    <source>
        <dbReference type="SAM" id="MobiDB-lite"/>
    </source>
</evidence>
<feature type="region of interest" description="Disordered" evidence="1">
    <location>
        <begin position="1"/>
        <end position="30"/>
    </location>
</feature>
<dbReference type="GO" id="GO:0000307">
    <property type="term" value="C:cyclin-dependent protein kinase holoenzyme complex"/>
    <property type="evidence" value="ECO:0007669"/>
    <property type="project" value="TreeGrafter"/>
</dbReference>
<dbReference type="InterPro" id="IPR013922">
    <property type="entry name" value="Cyclin_PHO80-like"/>
</dbReference>
<organism evidence="2 3">
    <name type="scientific">Hebeloma cylindrosporum</name>
    <dbReference type="NCBI Taxonomy" id="76867"/>
    <lineage>
        <taxon>Eukaryota</taxon>
        <taxon>Fungi</taxon>
        <taxon>Dikarya</taxon>
        <taxon>Basidiomycota</taxon>
        <taxon>Agaricomycotina</taxon>
        <taxon>Agaricomycetes</taxon>
        <taxon>Agaricomycetidae</taxon>
        <taxon>Agaricales</taxon>
        <taxon>Agaricineae</taxon>
        <taxon>Hymenogastraceae</taxon>
        <taxon>Hebeloma</taxon>
    </lineage>
</organism>
<dbReference type="Pfam" id="PF08613">
    <property type="entry name" value="Cyclin"/>
    <property type="match status" value="1"/>
</dbReference>
<feature type="compositionally biased region" description="Polar residues" evidence="1">
    <location>
        <begin position="363"/>
        <end position="373"/>
    </location>
</feature>
<dbReference type="GO" id="GO:0016538">
    <property type="term" value="F:cyclin-dependent protein serine/threonine kinase regulator activity"/>
    <property type="evidence" value="ECO:0007669"/>
    <property type="project" value="TreeGrafter"/>
</dbReference>
<gene>
    <name evidence="2" type="ORF">M413DRAFT_444476</name>
</gene>
<dbReference type="CDD" id="cd20558">
    <property type="entry name" value="CYCLIN_ScPCL7-like"/>
    <property type="match status" value="1"/>
</dbReference>
<dbReference type="Proteomes" id="UP000053424">
    <property type="component" value="Unassembled WGS sequence"/>
</dbReference>
<accession>A0A0C3CF56</accession>
<protein>
    <recommendedName>
        <fullName evidence="4">Cyclin-domain-containing protein</fullName>
    </recommendedName>
</protein>
<evidence type="ECO:0008006" key="4">
    <source>
        <dbReference type="Google" id="ProtNLM"/>
    </source>
</evidence>
<evidence type="ECO:0000313" key="2">
    <source>
        <dbReference type="EMBL" id="KIM42824.1"/>
    </source>
</evidence>
<dbReference type="EMBL" id="KN831777">
    <property type="protein sequence ID" value="KIM42824.1"/>
    <property type="molecule type" value="Genomic_DNA"/>
</dbReference>
<feature type="region of interest" description="Disordered" evidence="1">
    <location>
        <begin position="359"/>
        <end position="390"/>
    </location>
</feature>
<proteinExistence type="predicted"/>
<reference evidence="2 3" key="1">
    <citation type="submission" date="2014-04" db="EMBL/GenBank/DDBJ databases">
        <authorList>
            <consortium name="DOE Joint Genome Institute"/>
            <person name="Kuo A."/>
            <person name="Gay G."/>
            <person name="Dore J."/>
            <person name="Kohler A."/>
            <person name="Nagy L.G."/>
            <person name="Floudas D."/>
            <person name="Copeland A."/>
            <person name="Barry K.W."/>
            <person name="Cichocki N."/>
            <person name="Veneault-Fourrey C."/>
            <person name="LaButti K."/>
            <person name="Lindquist E.A."/>
            <person name="Lipzen A."/>
            <person name="Lundell T."/>
            <person name="Morin E."/>
            <person name="Murat C."/>
            <person name="Sun H."/>
            <person name="Tunlid A."/>
            <person name="Henrissat B."/>
            <person name="Grigoriev I.V."/>
            <person name="Hibbett D.S."/>
            <person name="Martin F."/>
            <person name="Nordberg H.P."/>
            <person name="Cantor M.N."/>
            <person name="Hua S.X."/>
        </authorList>
    </citation>
    <scope>NUCLEOTIDE SEQUENCE [LARGE SCALE GENOMIC DNA]</scope>
    <source>
        <strain evidence="3">h7</strain>
    </source>
</reference>
<dbReference type="GO" id="GO:0019901">
    <property type="term" value="F:protein kinase binding"/>
    <property type="evidence" value="ECO:0007669"/>
    <property type="project" value="InterPro"/>
</dbReference>
<dbReference type="PANTHER" id="PTHR15615">
    <property type="match status" value="1"/>
</dbReference>
<dbReference type="AlphaFoldDB" id="A0A0C3CF56"/>
<reference evidence="3" key="2">
    <citation type="submission" date="2015-01" db="EMBL/GenBank/DDBJ databases">
        <title>Evolutionary Origins and Diversification of the Mycorrhizal Mutualists.</title>
        <authorList>
            <consortium name="DOE Joint Genome Institute"/>
            <consortium name="Mycorrhizal Genomics Consortium"/>
            <person name="Kohler A."/>
            <person name="Kuo A."/>
            <person name="Nagy L.G."/>
            <person name="Floudas D."/>
            <person name="Copeland A."/>
            <person name="Barry K.W."/>
            <person name="Cichocki N."/>
            <person name="Veneault-Fourrey C."/>
            <person name="LaButti K."/>
            <person name="Lindquist E.A."/>
            <person name="Lipzen A."/>
            <person name="Lundell T."/>
            <person name="Morin E."/>
            <person name="Murat C."/>
            <person name="Riley R."/>
            <person name="Ohm R."/>
            <person name="Sun H."/>
            <person name="Tunlid A."/>
            <person name="Henrissat B."/>
            <person name="Grigoriev I.V."/>
            <person name="Hibbett D.S."/>
            <person name="Martin F."/>
        </authorList>
    </citation>
    <scope>NUCLEOTIDE SEQUENCE [LARGE SCALE GENOMIC DNA]</scope>
    <source>
        <strain evidence="3">h7</strain>
    </source>
</reference>
<name>A0A0C3CF56_HEBCY</name>
<dbReference type="OrthoDB" id="1060854at2759"/>
<dbReference type="GO" id="GO:0005634">
    <property type="term" value="C:nucleus"/>
    <property type="evidence" value="ECO:0007669"/>
    <property type="project" value="TreeGrafter"/>
</dbReference>
<dbReference type="PANTHER" id="PTHR15615:SF94">
    <property type="entry name" value="PHO85 CYCLIN-6-RELATED"/>
    <property type="match status" value="1"/>
</dbReference>
<dbReference type="Gene3D" id="1.10.472.10">
    <property type="entry name" value="Cyclin-like"/>
    <property type="match status" value="1"/>
</dbReference>
<dbReference type="HOGENOM" id="CLU_707978_0_0_1"/>
<dbReference type="STRING" id="686832.A0A0C3CF56"/>
<sequence length="390" mass="42763">MSDKFEILSPLELPTPIQASPPPPPPLLSLSSGTLDIHSYPPTELLKLLADFLTDIATANDRLSPSDTIPPLPSSQDPPESIINPSPIWHTLTTGSQNAVSNPASALAFHGTGIPKLSVEAYLLRIHKYCPTTNQVFLSLLVYFDRMSKMFEDAAGRPFVINSFNVHRLIIAGYTVASKLSTDLFYKNSRYSKVGGVPLSELNRLETQFLLLNDFQLFVSTADLQRSAEKLRARAELCLSGPVSSPRDLTPQPVVDPSFQPPRSAVWLSINSAQSDGRKHGPGGPLSWFPLADPTFRKQEDFPDGTTDSLTRKIASPCFQHSPFSNEARKIRQQIRSVSNPNANPIDFEIRKGMKSRRKACHVNSTSESSSAFDTEAFGSSLPESDGDSN</sequence>
<evidence type="ECO:0000313" key="3">
    <source>
        <dbReference type="Proteomes" id="UP000053424"/>
    </source>
</evidence>
<keyword evidence="3" id="KW-1185">Reference proteome</keyword>